<evidence type="ECO:0000313" key="2">
    <source>
        <dbReference type="EMBL" id="NJW53824.1"/>
    </source>
</evidence>
<reference evidence="2 3" key="1">
    <citation type="submission" date="2020-03" db="EMBL/GenBank/DDBJ databases">
        <title>Salinimicrobium sp. nov, isolated from SCS.</title>
        <authorList>
            <person name="Cao W.R."/>
        </authorList>
    </citation>
    <scope>NUCLEOTIDE SEQUENCE [LARGE SCALE GENOMIC DNA]</scope>
    <source>
        <strain evidence="3">J15B91</strain>
    </source>
</reference>
<feature type="transmembrane region" description="Helical" evidence="1">
    <location>
        <begin position="12"/>
        <end position="35"/>
    </location>
</feature>
<gene>
    <name evidence="2" type="ORF">HC175_12940</name>
</gene>
<proteinExistence type="predicted"/>
<feature type="transmembrane region" description="Helical" evidence="1">
    <location>
        <begin position="41"/>
        <end position="58"/>
    </location>
</feature>
<name>A0ABX1CZY6_9FLAO</name>
<keyword evidence="1" id="KW-0812">Transmembrane</keyword>
<feature type="transmembrane region" description="Helical" evidence="1">
    <location>
        <begin position="70"/>
        <end position="92"/>
    </location>
</feature>
<keyword evidence="3" id="KW-1185">Reference proteome</keyword>
<dbReference type="RefSeq" id="WP_168138931.1">
    <property type="nucleotide sequence ID" value="NZ_JAAVJR010000008.1"/>
</dbReference>
<sequence>MKSNSIVTRFSPLFTFLNWGFGLAVIAAGFINTFWGNDPGFGIFLLLLSVFYFPPFLKMLRQKWNIKIHLILKILLSIFIIMAVLGVGELFYKIELMRSSF</sequence>
<keyword evidence="1" id="KW-1133">Transmembrane helix</keyword>
<accession>A0ABX1CZY6</accession>
<protein>
    <submittedName>
        <fullName evidence="2">Uncharacterized protein</fullName>
    </submittedName>
</protein>
<keyword evidence="1" id="KW-0472">Membrane</keyword>
<dbReference type="EMBL" id="JAAVJR010000008">
    <property type="protein sequence ID" value="NJW53824.1"/>
    <property type="molecule type" value="Genomic_DNA"/>
</dbReference>
<comment type="caution">
    <text evidence="2">The sequence shown here is derived from an EMBL/GenBank/DDBJ whole genome shotgun (WGS) entry which is preliminary data.</text>
</comment>
<evidence type="ECO:0000313" key="3">
    <source>
        <dbReference type="Proteomes" id="UP000703674"/>
    </source>
</evidence>
<evidence type="ECO:0000256" key="1">
    <source>
        <dbReference type="SAM" id="Phobius"/>
    </source>
</evidence>
<organism evidence="2 3">
    <name type="scientific">Salinimicrobium oceani</name>
    <dbReference type="NCBI Taxonomy" id="2722702"/>
    <lineage>
        <taxon>Bacteria</taxon>
        <taxon>Pseudomonadati</taxon>
        <taxon>Bacteroidota</taxon>
        <taxon>Flavobacteriia</taxon>
        <taxon>Flavobacteriales</taxon>
        <taxon>Flavobacteriaceae</taxon>
        <taxon>Salinimicrobium</taxon>
    </lineage>
</organism>
<dbReference type="Proteomes" id="UP000703674">
    <property type="component" value="Unassembled WGS sequence"/>
</dbReference>